<proteinExistence type="inferred from homology"/>
<comment type="subcellular location">
    <subcellularLocation>
        <location evidence="1">Membrane</location>
        <topology evidence="1">Multi-pass membrane protein</topology>
    </subcellularLocation>
</comment>
<accession>A0A6A4L578</accession>
<dbReference type="PANTHER" id="PTHR31595:SF77">
    <property type="entry name" value="ACYL-COA--STEROL O-ACYLTRANSFERASE 1-LIKE"/>
    <property type="match status" value="1"/>
</dbReference>
<feature type="non-terminal residue" evidence="10">
    <location>
        <position position="1"/>
    </location>
</feature>
<evidence type="ECO:0000256" key="3">
    <source>
        <dbReference type="ARBA" id="ARBA00022679"/>
    </source>
</evidence>
<evidence type="ECO:0000256" key="8">
    <source>
        <dbReference type="ARBA" id="ARBA00023315"/>
    </source>
</evidence>
<keyword evidence="11" id="KW-1185">Reference proteome</keyword>
<dbReference type="InterPro" id="IPR032805">
    <property type="entry name" value="Wax_synthase_dom"/>
</dbReference>
<keyword evidence="3" id="KW-0808">Transferase</keyword>
<dbReference type="EMBL" id="QEFC01002352">
    <property type="protein sequence ID" value="KAE9452755.1"/>
    <property type="molecule type" value="Genomic_DNA"/>
</dbReference>
<dbReference type="GO" id="GO:0006629">
    <property type="term" value="P:lipid metabolic process"/>
    <property type="evidence" value="ECO:0007669"/>
    <property type="project" value="UniProtKB-KW"/>
</dbReference>
<protein>
    <recommendedName>
        <fullName evidence="9">Wax synthase domain-containing protein</fullName>
    </recommendedName>
</protein>
<evidence type="ECO:0000259" key="9">
    <source>
        <dbReference type="Pfam" id="PF13813"/>
    </source>
</evidence>
<keyword evidence="6" id="KW-0443">Lipid metabolism</keyword>
<evidence type="ECO:0000313" key="11">
    <source>
        <dbReference type="Proteomes" id="UP000428333"/>
    </source>
</evidence>
<evidence type="ECO:0000256" key="5">
    <source>
        <dbReference type="ARBA" id="ARBA00022989"/>
    </source>
</evidence>
<dbReference type="PANTHER" id="PTHR31595">
    <property type="entry name" value="LONG-CHAIN-ALCOHOL O-FATTY-ACYLTRANSFERASE 3-RELATED"/>
    <property type="match status" value="1"/>
</dbReference>
<evidence type="ECO:0000256" key="7">
    <source>
        <dbReference type="ARBA" id="ARBA00023136"/>
    </source>
</evidence>
<reference evidence="10 11" key="1">
    <citation type="journal article" date="2019" name="Genome Biol. Evol.">
        <title>The Rhododendron genome and chromosomal organization provide insight into shared whole-genome duplications across the heath family (Ericaceae).</title>
        <authorList>
            <person name="Soza V.L."/>
            <person name="Lindsley D."/>
            <person name="Waalkes A."/>
            <person name="Ramage E."/>
            <person name="Patwardhan R.P."/>
            <person name="Burton J.N."/>
            <person name="Adey A."/>
            <person name="Kumar A."/>
            <person name="Qiu R."/>
            <person name="Shendure J."/>
            <person name="Hall B."/>
        </authorList>
    </citation>
    <scope>NUCLEOTIDE SEQUENCE [LARGE SCALE GENOMIC DNA]</scope>
    <source>
        <strain evidence="10">RSF 1966-606</strain>
    </source>
</reference>
<evidence type="ECO:0000256" key="2">
    <source>
        <dbReference type="ARBA" id="ARBA00007282"/>
    </source>
</evidence>
<comment type="similarity">
    <text evidence="2">Belongs to the wax synthase family.</text>
</comment>
<comment type="caution">
    <text evidence="10">The sequence shown here is derived from an EMBL/GenBank/DDBJ whole genome shotgun (WGS) entry which is preliminary data.</text>
</comment>
<feature type="domain" description="Wax synthase" evidence="9">
    <location>
        <begin position="193"/>
        <end position="254"/>
    </location>
</feature>
<keyword evidence="4" id="KW-0812">Transmembrane</keyword>
<dbReference type="Proteomes" id="UP000428333">
    <property type="component" value="Linkage Group LG09"/>
</dbReference>
<dbReference type="GO" id="GO:0016020">
    <property type="term" value="C:membrane"/>
    <property type="evidence" value="ECO:0007669"/>
    <property type="project" value="UniProtKB-SubCell"/>
</dbReference>
<name>A0A6A4L578_9ERIC</name>
<dbReference type="Pfam" id="PF13813">
    <property type="entry name" value="MBOAT_2"/>
    <property type="match status" value="1"/>
</dbReference>
<dbReference type="GO" id="GO:0008374">
    <property type="term" value="F:O-acyltransferase activity"/>
    <property type="evidence" value="ECO:0007669"/>
    <property type="project" value="InterPro"/>
</dbReference>
<evidence type="ECO:0000256" key="4">
    <source>
        <dbReference type="ARBA" id="ARBA00022692"/>
    </source>
</evidence>
<organism evidence="10 11">
    <name type="scientific">Rhododendron williamsianum</name>
    <dbReference type="NCBI Taxonomy" id="262921"/>
    <lineage>
        <taxon>Eukaryota</taxon>
        <taxon>Viridiplantae</taxon>
        <taxon>Streptophyta</taxon>
        <taxon>Embryophyta</taxon>
        <taxon>Tracheophyta</taxon>
        <taxon>Spermatophyta</taxon>
        <taxon>Magnoliopsida</taxon>
        <taxon>eudicotyledons</taxon>
        <taxon>Gunneridae</taxon>
        <taxon>Pentapetalae</taxon>
        <taxon>asterids</taxon>
        <taxon>Ericales</taxon>
        <taxon>Ericaceae</taxon>
        <taxon>Ericoideae</taxon>
        <taxon>Rhodoreae</taxon>
        <taxon>Rhododendron</taxon>
    </lineage>
</organism>
<keyword evidence="5" id="KW-1133">Transmembrane helix</keyword>
<dbReference type="InterPro" id="IPR044851">
    <property type="entry name" value="Wax_synthase"/>
</dbReference>
<gene>
    <name evidence="10" type="ORF">C3L33_15343</name>
</gene>
<evidence type="ECO:0000256" key="1">
    <source>
        <dbReference type="ARBA" id="ARBA00004141"/>
    </source>
</evidence>
<keyword evidence="8" id="KW-0012">Acyltransferase</keyword>
<evidence type="ECO:0000256" key="6">
    <source>
        <dbReference type="ARBA" id="ARBA00023098"/>
    </source>
</evidence>
<keyword evidence="7" id="KW-0472">Membrane</keyword>
<dbReference type="OrthoDB" id="1720641at2759"/>
<dbReference type="AlphaFoldDB" id="A0A6A4L578"/>
<evidence type="ECO:0000313" key="10">
    <source>
        <dbReference type="EMBL" id="KAE9452755.1"/>
    </source>
</evidence>
<sequence>MEPRCIPIPAFHHIRARAMHISTSHRPEVGFASGRHVHVRSLGPDARDTVLLHGPVAADVGGHTVLSPPRGVRGGGDLDQEGGYGQVAVASVDLNADERRIRDGYRVLAVYAAVVEVPNLRQSVRRVCGVGSVCEGRSRVVLLALFWPVYEYSDHIHPKVMLVSYCFHMYFTLEIILATAAAVAQALFGLELEPQFDQPYLSTSVQNFWGRRWNLVVFRTLRSTVYELALCISAQVIGRKWASLPAVVCTFAVST</sequence>